<dbReference type="Gene3D" id="1.10.10.10">
    <property type="entry name" value="Winged helix-like DNA-binding domain superfamily/Winged helix DNA-binding domain"/>
    <property type="match status" value="1"/>
</dbReference>
<dbReference type="AlphaFoldDB" id="A0A1L6TD65"/>
<reference evidence="1 2" key="1">
    <citation type="journal article" date="2014" name="Genome Announc.">
        <title>Comparative Genome Analysis of Two Isolates of the Fish Pathogen Piscirickettsia salmonis from Different Hosts Reveals Major Differences in Virulence-Associated Secretion Systems.</title>
        <authorList>
            <person name="Bohle H."/>
            <person name="Henriquez P."/>
            <person name="Grothusen H."/>
            <person name="Navas E."/>
            <person name="Sandoval A."/>
            <person name="Bustamante F."/>
            <person name="Bustos P."/>
            <person name="Mancilla M."/>
        </authorList>
    </citation>
    <scope>NUCLEOTIDE SEQUENCE [LARGE SCALE GENOMIC DNA]</scope>
    <source>
        <strain evidence="2">B1-32597</strain>
    </source>
</reference>
<protein>
    <submittedName>
        <fullName evidence="1">Bacterial regulatory s, luxR family protein</fullName>
    </submittedName>
</protein>
<gene>
    <name evidence="1" type="ORF">KU39_2178</name>
</gene>
<dbReference type="GO" id="GO:0006355">
    <property type="term" value="P:regulation of DNA-templated transcription"/>
    <property type="evidence" value="ECO:0007669"/>
    <property type="project" value="InterPro"/>
</dbReference>
<dbReference type="Gene3D" id="3.30.450.20">
    <property type="entry name" value="PAS domain"/>
    <property type="match status" value="1"/>
</dbReference>
<dbReference type="InterPro" id="IPR000792">
    <property type="entry name" value="Tscrpt_reg_LuxR_C"/>
</dbReference>
<evidence type="ECO:0000313" key="2">
    <source>
        <dbReference type="Proteomes" id="UP000029558"/>
    </source>
</evidence>
<dbReference type="GO" id="GO:0003677">
    <property type="term" value="F:DNA binding"/>
    <property type="evidence" value="ECO:0007669"/>
    <property type="project" value="InterPro"/>
</dbReference>
<dbReference type="CDD" id="cd06170">
    <property type="entry name" value="LuxR_C_like"/>
    <property type="match status" value="1"/>
</dbReference>
<dbReference type="InterPro" id="IPR016032">
    <property type="entry name" value="Sig_transdc_resp-reg_C-effctor"/>
</dbReference>
<dbReference type="RefSeq" id="WP_047927028.1">
    <property type="nucleotide sequence ID" value="NZ_CP012508.1"/>
</dbReference>
<dbReference type="Pfam" id="PF00196">
    <property type="entry name" value="GerE"/>
    <property type="match status" value="1"/>
</dbReference>
<dbReference type="PRINTS" id="PR00038">
    <property type="entry name" value="HTHLUXR"/>
</dbReference>
<organism evidence="1 2">
    <name type="scientific">Piscirickettsia salmonis</name>
    <dbReference type="NCBI Taxonomy" id="1238"/>
    <lineage>
        <taxon>Bacteria</taxon>
        <taxon>Pseudomonadati</taxon>
        <taxon>Pseudomonadota</taxon>
        <taxon>Gammaproteobacteria</taxon>
        <taxon>Thiotrichales</taxon>
        <taxon>Piscirickettsiaceae</taxon>
        <taxon>Piscirickettsia</taxon>
    </lineage>
</organism>
<dbReference type="SUPFAM" id="SSF55785">
    <property type="entry name" value="PYP-like sensor domain (PAS domain)"/>
    <property type="match status" value="1"/>
</dbReference>
<dbReference type="InterPro" id="IPR035965">
    <property type="entry name" value="PAS-like_dom_sf"/>
</dbReference>
<accession>A0A1L6TD65</accession>
<sequence length="307" mass="34795">MLQLNTTIYQHLVQYAKQMDLALFHLTLDGYILDISPGSSALFNNNHYYHLMNKNIIDVLLYFGIENNLSIKKGKLKITKKNLFLTLTLIHNSKSQSPSFILSIDIHAIFKSTLGIYTIIDSIPYPVYCKDENSQYIFANPALNSHAGKNMIGLTDFDSPWTATTKSLINNDQLVMNNNKTIMVIEKLANYKGNRQIAYSIKSPIYNKESNKVIGVFGISIFNCYQTMTNTNGEVSLSIGLDLSVREVECVNLLIQGFSSTEISKKLNISNRTAQDHIKNIKHKMNCPSLFKLGYILGKHFSHLLHY</sequence>
<dbReference type="PROSITE" id="PS50043">
    <property type="entry name" value="HTH_LUXR_2"/>
    <property type="match status" value="1"/>
</dbReference>
<name>A0A1L6TD65_PISSA</name>
<dbReference type="InterPro" id="IPR036388">
    <property type="entry name" value="WH-like_DNA-bd_sf"/>
</dbReference>
<proteinExistence type="predicted"/>
<dbReference type="SUPFAM" id="SSF46894">
    <property type="entry name" value="C-terminal effector domain of the bipartite response regulators"/>
    <property type="match status" value="1"/>
</dbReference>
<evidence type="ECO:0000313" key="1">
    <source>
        <dbReference type="EMBL" id="ALB23358.1"/>
    </source>
</evidence>
<dbReference type="EMBL" id="CP012508">
    <property type="protein sequence ID" value="ALB23358.1"/>
    <property type="molecule type" value="Genomic_DNA"/>
</dbReference>
<dbReference type="SMART" id="SM00421">
    <property type="entry name" value="HTH_LUXR"/>
    <property type="match status" value="1"/>
</dbReference>
<dbReference type="InterPro" id="IPR013656">
    <property type="entry name" value="PAS_4"/>
</dbReference>
<dbReference type="OrthoDB" id="9016132at2"/>
<dbReference type="Pfam" id="PF08448">
    <property type="entry name" value="PAS_4"/>
    <property type="match status" value="1"/>
</dbReference>
<dbReference type="Proteomes" id="UP000029558">
    <property type="component" value="Chromosome"/>
</dbReference>